<feature type="DNA-binding region" description="H-T-H motif" evidence="4">
    <location>
        <begin position="40"/>
        <end position="59"/>
    </location>
</feature>
<evidence type="ECO:0000256" key="3">
    <source>
        <dbReference type="ARBA" id="ARBA00023163"/>
    </source>
</evidence>
<evidence type="ECO:0000313" key="6">
    <source>
        <dbReference type="EMBL" id="MDR7361061.1"/>
    </source>
</evidence>
<keyword evidence="2 4" id="KW-0238">DNA-binding</keyword>
<evidence type="ECO:0000313" key="7">
    <source>
        <dbReference type="Proteomes" id="UP001183648"/>
    </source>
</evidence>
<dbReference type="EMBL" id="JAVDYG010000001">
    <property type="protein sequence ID" value="MDR7361061.1"/>
    <property type="molecule type" value="Genomic_DNA"/>
</dbReference>
<dbReference type="Proteomes" id="UP001183648">
    <property type="component" value="Unassembled WGS sequence"/>
</dbReference>
<dbReference type="InterPro" id="IPR050109">
    <property type="entry name" value="HTH-type_TetR-like_transc_reg"/>
</dbReference>
<dbReference type="RefSeq" id="WP_310298468.1">
    <property type="nucleotide sequence ID" value="NZ_BAAAPS010000002.1"/>
</dbReference>
<organism evidence="6 7">
    <name type="scientific">Nocardioides marmoribigeumensis</name>
    <dbReference type="NCBI Taxonomy" id="433649"/>
    <lineage>
        <taxon>Bacteria</taxon>
        <taxon>Bacillati</taxon>
        <taxon>Actinomycetota</taxon>
        <taxon>Actinomycetes</taxon>
        <taxon>Propionibacteriales</taxon>
        <taxon>Nocardioidaceae</taxon>
        <taxon>Nocardioides</taxon>
    </lineage>
</organism>
<evidence type="ECO:0000259" key="5">
    <source>
        <dbReference type="PROSITE" id="PS50977"/>
    </source>
</evidence>
<reference evidence="6 7" key="1">
    <citation type="submission" date="2023-07" db="EMBL/GenBank/DDBJ databases">
        <title>Sequencing the genomes of 1000 actinobacteria strains.</title>
        <authorList>
            <person name="Klenk H.-P."/>
        </authorList>
    </citation>
    <scope>NUCLEOTIDE SEQUENCE [LARGE SCALE GENOMIC DNA]</scope>
    <source>
        <strain evidence="6 7">DSM 19426</strain>
    </source>
</reference>
<sequence>MKTTRTYTMGARAEAVERTRRGIIDAVVRLAQQRPFTEISLDAVASDAGVSVQTVLRQFGSRDELLETALEVARREVVESRRTPPGDVPSAVRTIVSHYEEHGRAALLMLGQESHDLFARHVTDRGRKMHRDWVREAFAPATDDVLTLDLLVVATDVYTWKLLRLDRGLSRATTQRRMLHLVNAVLAADTP</sequence>
<dbReference type="Gene3D" id="1.10.357.10">
    <property type="entry name" value="Tetracycline Repressor, domain 2"/>
    <property type="match status" value="1"/>
</dbReference>
<dbReference type="Pfam" id="PF00440">
    <property type="entry name" value="TetR_N"/>
    <property type="match status" value="1"/>
</dbReference>
<protein>
    <submittedName>
        <fullName evidence="6">AcrR family transcriptional regulator</fullName>
    </submittedName>
</protein>
<evidence type="ECO:0000256" key="4">
    <source>
        <dbReference type="PROSITE-ProRule" id="PRU00335"/>
    </source>
</evidence>
<dbReference type="SUPFAM" id="SSF46689">
    <property type="entry name" value="Homeodomain-like"/>
    <property type="match status" value="1"/>
</dbReference>
<dbReference type="PANTHER" id="PTHR30055:SF234">
    <property type="entry name" value="HTH-TYPE TRANSCRIPTIONAL REGULATOR BETI"/>
    <property type="match status" value="1"/>
</dbReference>
<accession>A0ABU2BS19</accession>
<dbReference type="PANTHER" id="PTHR30055">
    <property type="entry name" value="HTH-TYPE TRANSCRIPTIONAL REGULATOR RUTR"/>
    <property type="match status" value="1"/>
</dbReference>
<comment type="caution">
    <text evidence="6">The sequence shown here is derived from an EMBL/GenBank/DDBJ whole genome shotgun (WGS) entry which is preliminary data.</text>
</comment>
<dbReference type="InterPro" id="IPR001647">
    <property type="entry name" value="HTH_TetR"/>
</dbReference>
<keyword evidence="3" id="KW-0804">Transcription</keyword>
<dbReference type="InterPro" id="IPR009057">
    <property type="entry name" value="Homeodomain-like_sf"/>
</dbReference>
<proteinExistence type="predicted"/>
<evidence type="ECO:0000256" key="1">
    <source>
        <dbReference type="ARBA" id="ARBA00023015"/>
    </source>
</evidence>
<gene>
    <name evidence="6" type="ORF">J2S63_000614</name>
</gene>
<keyword evidence="1" id="KW-0805">Transcription regulation</keyword>
<evidence type="ECO:0000256" key="2">
    <source>
        <dbReference type="ARBA" id="ARBA00023125"/>
    </source>
</evidence>
<keyword evidence="7" id="KW-1185">Reference proteome</keyword>
<dbReference type="PROSITE" id="PS50977">
    <property type="entry name" value="HTH_TETR_2"/>
    <property type="match status" value="1"/>
</dbReference>
<feature type="domain" description="HTH tetR-type" evidence="5">
    <location>
        <begin position="17"/>
        <end position="77"/>
    </location>
</feature>
<name>A0ABU2BS19_9ACTN</name>